<dbReference type="AlphaFoldDB" id="A0A964DZS9"/>
<dbReference type="Pfam" id="PF13377">
    <property type="entry name" value="Peripla_BP_3"/>
    <property type="match status" value="1"/>
</dbReference>
<dbReference type="PROSITE" id="PS00356">
    <property type="entry name" value="HTH_LACI_1"/>
    <property type="match status" value="1"/>
</dbReference>
<dbReference type="SUPFAM" id="SSF53822">
    <property type="entry name" value="Periplasmic binding protein-like I"/>
    <property type="match status" value="1"/>
</dbReference>
<dbReference type="InterPro" id="IPR010982">
    <property type="entry name" value="Lambda_DNA-bd_dom_sf"/>
</dbReference>
<name>A0A964DZS9_9PROT</name>
<dbReference type="Gene3D" id="1.10.260.40">
    <property type="entry name" value="lambda repressor-like DNA-binding domains"/>
    <property type="match status" value="1"/>
</dbReference>
<keyword evidence="1" id="KW-0805">Transcription regulation</keyword>
<reference evidence="5" key="2">
    <citation type="submission" date="2021-01" db="EMBL/GenBank/DDBJ databases">
        <authorList>
            <person name="Mieszkin S."/>
            <person name="Pouder E."/>
            <person name="Alain K."/>
        </authorList>
    </citation>
    <scope>NUCLEOTIDE SEQUENCE</scope>
    <source>
        <strain evidence="5">HW T2.11</strain>
    </source>
</reference>
<dbReference type="PROSITE" id="PS50932">
    <property type="entry name" value="HTH_LACI_2"/>
    <property type="match status" value="1"/>
</dbReference>
<keyword evidence="6" id="KW-1185">Reference proteome</keyword>
<dbReference type="PANTHER" id="PTHR30146">
    <property type="entry name" value="LACI-RELATED TRANSCRIPTIONAL REPRESSOR"/>
    <property type="match status" value="1"/>
</dbReference>
<proteinExistence type="predicted"/>
<protein>
    <submittedName>
        <fullName evidence="5">LacI family DNA-binding transcriptional regulator</fullName>
    </submittedName>
</protein>
<dbReference type="InterPro" id="IPR046335">
    <property type="entry name" value="LacI/GalR-like_sensor"/>
</dbReference>
<evidence type="ECO:0000256" key="1">
    <source>
        <dbReference type="ARBA" id="ARBA00023015"/>
    </source>
</evidence>
<dbReference type="InterPro" id="IPR028082">
    <property type="entry name" value="Peripla_BP_I"/>
</dbReference>
<comment type="caution">
    <text evidence="5">The sequence shown here is derived from an EMBL/GenBank/DDBJ whole genome shotgun (WGS) entry which is preliminary data.</text>
</comment>
<dbReference type="PANTHER" id="PTHR30146:SF33">
    <property type="entry name" value="TRANSCRIPTIONAL REGULATOR"/>
    <property type="match status" value="1"/>
</dbReference>
<evidence type="ECO:0000256" key="2">
    <source>
        <dbReference type="ARBA" id="ARBA00023125"/>
    </source>
</evidence>
<dbReference type="CDD" id="cd01575">
    <property type="entry name" value="PBP1_GntR"/>
    <property type="match status" value="1"/>
</dbReference>
<dbReference type="SUPFAM" id="SSF47413">
    <property type="entry name" value="lambda repressor-like DNA-binding domains"/>
    <property type="match status" value="1"/>
</dbReference>
<evidence type="ECO:0000313" key="5">
    <source>
        <dbReference type="EMBL" id="MCB8876616.1"/>
    </source>
</evidence>
<keyword evidence="3" id="KW-0804">Transcription</keyword>
<evidence type="ECO:0000313" key="6">
    <source>
        <dbReference type="Proteomes" id="UP000708298"/>
    </source>
</evidence>
<accession>A0A964DZS9</accession>
<dbReference type="GO" id="GO:0003700">
    <property type="term" value="F:DNA-binding transcription factor activity"/>
    <property type="evidence" value="ECO:0007669"/>
    <property type="project" value="TreeGrafter"/>
</dbReference>
<organism evidence="5 6">
    <name type="scientific">Acidisoma silvae</name>
    <dbReference type="NCBI Taxonomy" id="2802396"/>
    <lineage>
        <taxon>Bacteria</taxon>
        <taxon>Pseudomonadati</taxon>
        <taxon>Pseudomonadota</taxon>
        <taxon>Alphaproteobacteria</taxon>
        <taxon>Acetobacterales</taxon>
        <taxon>Acidocellaceae</taxon>
        <taxon>Acidisoma</taxon>
    </lineage>
</organism>
<dbReference type="InterPro" id="IPR000843">
    <property type="entry name" value="HTH_LacI"/>
</dbReference>
<evidence type="ECO:0000259" key="4">
    <source>
        <dbReference type="PROSITE" id="PS50932"/>
    </source>
</evidence>
<dbReference type="SMART" id="SM00354">
    <property type="entry name" value="HTH_LACI"/>
    <property type="match status" value="1"/>
</dbReference>
<dbReference type="GO" id="GO:0000976">
    <property type="term" value="F:transcription cis-regulatory region binding"/>
    <property type="evidence" value="ECO:0007669"/>
    <property type="project" value="TreeGrafter"/>
</dbReference>
<dbReference type="Proteomes" id="UP000708298">
    <property type="component" value="Unassembled WGS sequence"/>
</dbReference>
<sequence length="332" mass="35658">MTDVAKRAGVSAMTVSRALKADGAVSDRTRLRILQAVDELGYVLDQTAGTLSSKRSGFVAALIPSLNNSNFSDTARGMERALEQSGLQLLLGATDYVQEKEERLAEAMLRRRPEGIIVTGGEHSPKLRRLLQGAGVPVVETWDLPTDPIEHVVGFSNTGAMRALVQRLYALGYREIGFLGGASPRDSRGRARCRGYKAAVAELGLPADRIVAFGEAPSSMDHGSAAMAQLMAHWPKVDAVVCVSDLVAFGALMECQRRGWAVPGRIALAGFGDFEVARCSHPRLTTVSVDSTGIGMTAGALLWRAIEASRTGTRLAAERHVIPYDIIERETT</sequence>
<dbReference type="CDD" id="cd01392">
    <property type="entry name" value="HTH_LacI"/>
    <property type="match status" value="1"/>
</dbReference>
<dbReference type="Gene3D" id="3.40.50.2300">
    <property type="match status" value="2"/>
</dbReference>
<dbReference type="EMBL" id="JAESVB010000007">
    <property type="protein sequence ID" value="MCB8876616.1"/>
    <property type="molecule type" value="Genomic_DNA"/>
</dbReference>
<dbReference type="Pfam" id="PF00356">
    <property type="entry name" value="LacI"/>
    <property type="match status" value="1"/>
</dbReference>
<evidence type="ECO:0000256" key="3">
    <source>
        <dbReference type="ARBA" id="ARBA00023163"/>
    </source>
</evidence>
<reference evidence="5" key="1">
    <citation type="journal article" date="2021" name="Microorganisms">
        <title>Acidisoma silvae sp. nov. and Acidisomacellulosilytica sp. nov., Two Acidophilic Bacteria Isolated from Decaying Wood, Hydrolyzing Cellulose and Producing Poly-3-hydroxybutyrate.</title>
        <authorList>
            <person name="Mieszkin S."/>
            <person name="Pouder E."/>
            <person name="Uroz S."/>
            <person name="Simon-Colin C."/>
            <person name="Alain K."/>
        </authorList>
    </citation>
    <scope>NUCLEOTIDE SEQUENCE</scope>
    <source>
        <strain evidence="5">HW T2.11</strain>
    </source>
</reference>
<gene>
    <name evidence="5" type="ORF">ASILVAE211_15595</name>
</gene>
<feature type="domain" description="HTH lacI-type" evidence="4">
    <location>
        <begin position="1"/>
        <end position="53"/>
    </location>
</feature>
<keyword evidence="2 5" id="KW-0238">DNA-binding</keyword>